<comment type="similarity">
    <text evidence="3">Belongs to the fatty acid desaturase type 1 family.</text>
</comment>
<comment type="pathway">
    <text evidence="2">Lipid metabolism.</text>
</comment>
<feature type="transmembrane region" description="Helical" evidence="10">
    <location>
        <begin position="165"/>
        <end position="182"/>
    </location>
</feature>
<keyword evidence="7" id="KW-0443">Lipid metabolism</keyword>
<comment type="subcellular location">
    <subcellularLocation>
        <location evidence="1">Membrane</location>
    </subcellularLocation>
</comment>
<dbReference type="CDD" id="cd03507">
    <property type="entry name" value="Delta12-FADS-like"/>
    <property type="match status" value="1"/>
</dbReference>
<feature type="transmembrane region" description="Helical" evidence="10">
    <location>
        <begin position="41"/>
        <end position="63"/>
    </location>
</feature>
<evidence type="ECO:0000259" key="11">
    <source>
        <dbReference type="Pfam" id="PF00487"/>
    </source>
</evidence>
<organism evidence="13">
    <name type="scientific">Linum usitatissimum</name>
    <name type="common">Flax</name>
    <name type="synonym">Linum humile</name>
    <dbReference type="NCBI Taxonomy" id="4006"/>
    <lineage>
        <taxon>Eukaryota</taxon>
        <taxon>Viridiplantae</taxon>
        <taxon>Streptophyta</taxon>
        <taxon>Embryophyta</taxon>
        <taxon>Tracheophyta</taxon>
        <taxon>Spermatophyta</taxon>
        <taxon>Magnoliopsida</taxon>
        <taxon>eudicotyledons</taxon>
        <taxon>Gunneridae</taxon>
        <taxon>Pentapetalae</taxon>
        <taxon>rosids</taxon>
        <taxon>fabids</taxon>
        <taxon>Malpighiales</taxon>
        <taxon>Linaceae</taxon>
        <taxon>Linum</taxon>
    </lineage>
</organism>
<dbReference type="InterPro" id="IPR005804">
    <property type="entry name" value="FA_desaturase_dom"/>
</dbReference>
<dbReference type="InterPro" id="IPR012171">
    <property type="entry name" value="Fatty_acid_desaturase"/>
</dbReference>
<dbReference type="GO" id="GO:0016020">
    <property type="term" value="C:membrane"/>
    <property type="evidence" value="ECO:0007669"/>
    <property type="project" value="UniProtKB-SubCell"/>
</dbReference>
<feature type="transmembrane region" description="Helical" evidence="10">
    <location>
        <begin position="235"/>
        <end position="259"/>
    </location>
</feature>
<keyword evidence="10" id="KW-0812">Transmembrane</keyword>
<dbReference type="Pfam" id="PF11960">
    <property type="entry name" value="DUF3474"/>
    <property type="match status" value="1"/>
</dbReference>
<keyword evidence="10" id="KW-1133">Transmembrane helix</keyword>
<proteinExistence type="inferred from homology"/>
<evidence type="ECO:0000256" key="6">
    <source>
        <dbReference type="ARBA" id="ARBA00023002"/>
    </source>
</evidence>
<keyword evidence="4" id="KW-0444">Lipid biosynthesis</keyword>
<evidence type="ECO:0000256" key="5">
    <source>
        <dbReference type="ARBA" id="ARBA00022832"/>
    </source>
</evidence>
<feature type="domain" description="Fatty acid desaturase" evidence="11">
    <location>
        <begin position="72"/>
        <end position="332"/>
    </location>
</feature>
<evidence type="ECO:0000256" key="2">
    <source>
        <dbReference type="ARBA" id="ARBA00005189"/>
    </source>
</evidence>
<evidence type="ECO:0000313" key="13">
    <source>
        <dbReference type="EMBL" id="AFN53646.1"/>
    </source>
</evidence>
<evidence type="ECO:0000256" key="4">
    <source>
        <dbReference type="ARBA" id="ARBA00022516"/>
    </source>
</evidence>
<feature type="domain" description="Fatty acid desaturase N-terminal" evidence="12">
    <location>
        <begin position="10"/>
        <end position="50"/>
    </location>
</feature>
<evidence type="ECO:0000256" key="8">
    <source>
        <dbReference type="ARBA" id="ARBA00023136"/>
    </source>
</evidence>
<protein>
    <submittedName>
        <fullName evidence="13">Omega-6 desaturase</fullName>
    </submittedName>
</protein>
<evidence type="ECO:0000259" key="12">
    <source>
        <dbReference type="Pfam" id="PF11960"/>
    </source>
</evidence>
<sequence>MSNKTTTKRPPVSKPPFTLADIKRAVPPHCFKRSLVKSFAYLAYDLTVITILYHIANTYFHLLPKPLSYVAWPVYWAAQCCFFVALWMVGHDCGHHSFSDYQWVDDTVGFVVHSFLLAPYFSWKHSHRRHHANSGSLERDESFVPKTKDNITWHFKYLDHLPGRIFYVVFTLTLGWPLYLMFNITGRPYKDGFASHFYPMSPIYEDHERFGIFLSDVGMLAMWFTLYKLSVAYGVGWVLCVYFIPLVLQNALFVTITYLHHTHLNLPHYDSSGWDWMRGSLTTVDRDYGFLNKVLHNVTDTHVAHHLFTHMPHYHQSEATKAFIPVLGEYYQVDPTPFYKALWREMKHCVYIEQDEDADSDNNKKGVYWYKTKL</sequence>
<keyword evidence="5" id="KW-0276">Fatty acid metabolism</keyword>
<name>I6YHW0_LINUS</name>
<evidence type="ECO:0000256" key="1">
    <source>
        <dbReference type="ARBA" id="ARBA00004370"/>
    </source>
</evidence>
<dbReference type="PANTHER" id="PTHR32100">
    <property type="entry name" value="OMEGA-6 FATTY ACID DESATURASE, CHLOROPLASTIC"/>
    <property type="match status" value="1"/>
</dbReference>
<dbReference type="InterPro" id="IPR021863">
    <property type="entry name" value="FAS_N"/>
</dbReference>
<evidence type="ECO:0000256" key="9">
    <source>
        <dbReference type="ARBA" id="ARBA00023160"/>
    </source>
</evidence>
<gene>
    <name evidence="13" type="primary">fad2b_5</name>
</gene>
<reference evidence="13" key="1">
    <citation type="journal article" date="2012" name="Plant J.">
        <title>The genome of flax (Linum usitatissimum) assembled de novo from short shotgun sequence reads.</title>
        <authorList>
            <person name="Wang Z."/>
            <person name="Hobson N."/>
            <person name="Galindo L."/>
            <person name="Zhu S."/>
            <person name="Shi D."/>
            <person name="McDill J."/>
            <person name="Yang L."/>
            <person name="Hawkins S."/>
            <person name="Neutelings G."/>
            <person name="Datla R."/>
            <person name="Lambert G."/>
            <person name="Galbraith D.W."/>
            <person name="Grassa C.J."/>
            <person name="Geraldes A."/>
            <person name="Cronk Q.C."/>
            <person name="Cullis C."/>
            <person name="Dash P.K."/>
            <person name="Kumar P.A."/>
            <person name="Cloutier S."/>
            <person name="Sharpe A.G."/>
            <person name="Wong G.K."/>
            <person name="Wang J."/>
            <person name="Deyholos M.K."/>
        </authorList>
    </citation>
    <scope>NUCLEOTIDE SEQUENCE</scope>
</reference>
<dbReference type="AlphaFoldDB" id="I6YHW0"/>
<feature type="transmembrane region" description="Helical" evidence="10">
    <location>
        <begin position="69"/>
        <end position="89"/>
    </location>
</feature>
<keyword evidence="8 10" id="KW-0472">Membrane</keyword>
<evidence type="ECO:0000256" key="10">
    <source>
        <dbReference type="SAM" id="Phobius"/>
    </source>
</evidence>
<accession>I6YHW0</accession>
<dbReference type="GO" id="GO:0006633">
    <property type="term" value="P:fatty acid biosynthetic process"/>
    <property type="evidence" value="ECO:0007669"/>
    <property type="project" value="UniProtKB-KW"/>
</dbReference>
<dbReference type="Pfam" id="PF00487">
    <property type="entry name" value="FA_desaturase"/>
    <property type="match status" value="1"/>
</dbReference>
<dbReference type="GO" id="GO:0016717">
    <property type="term" value="F:oxidoreductase activity, acting on paired donors, with oxidation of a pair of donors resulting in the reduction of molecular oxygen to two molecules of water"/>
    <property type="evidence" value="ECO:0007669"/>
    <property type="project" value="InterPro"/>
</dbReference>
<keyword evidence="9" id="KW-0275">Fatty acid biosynthesis</keyword>
<dbReference type="EMBL" id="JX174445">
    <property type="protein sequence ID" value="AFN53646.1"/>
    <property type="molecule type" value="Genomic_DNA"/>
</dbReference>
<keyword evidence="6" id="KW-0560">Oxidoreductase</keyword>
<evidence type="ECO:0000256" key="7">
    <source>
        <dbReference type="ARBA" id="ARBA00023098"/>
    </source>
</evidence>
<evidence type="ECO:0000256" key="3">
    <source>
        <dbReference type="ARBA" id="ARBA00009295"/>
    </source>
</evidence>
<feature type="transmembrane region" description="Helical" evidence="10">
    <location>
        <begin position="210"/>
        <end position="229"/>
    </location>
</feature>